<dbReference type="SMART" id="SM00580">
    <property type="entry name" value="PUG"/>
    <property type="match status" value="1"/>
</dbReference>
<evidence type="ECO:0000259" key="3">
    <source>
        <dbReference type="Pfam" id="PF09409"/>
    </source>
</evidence>
<dbReference type="InterPro" id="IPR018997">
    <property type="entry name" value="PUB_domain"/>
</dbReference>
<dbReference type="CDD" id="cd10460">
    <property type="entry name" value="PUB_UBXD1"/>
    <property type="match status" value="1"/>
</dbReference>
<dbReference type="EMBL" id="BPLQ01011025">
    <property type="protein sequence ID" value="GIY55007.1"/>
    <property type="molecule type" value="Genomic_DNA"/>
</dbReference>
<dbReference type="PANTHER" id="PTHR23153">
    <property type="entry name" value="UBX-RELATED"/>
    <property type="match status" value="1"/>
</dbReference>
<keyword evidence="1" id="KW-0175">Coiled coil</keyword>
<feature type="compositionally biased region" description="Polar residues" evidence="2">
    <location>
        <begin position="28"/>
        <end position="49"/>
    </location>
</feature>
<keyword evidence="5" id="KW-1185">Reference proteome</keyword>
<dbReference type="Pfam" id="PF09409">
    <property type="entry name" value="PUB"/>
    <property type="match status" value="1"/>
</dbReference>
<comment type="caution">
    <text evidence="4">The sequence shown here is derived from an EMBL/GenBank/DDBJ whole genome shotgun (WGS) entry which is preliminary data.</text>
</comment>
<gene>
    <name evidence="4" type="primary">UBXN6</name>
    <name evidence="4" type="ORF">CDAR_254381</name>
</gene>
<name>A0AAV4UB76_9ARAC</name>
<evidence type="ECO:0000256" key="1">
    <source>
        <dbReference type="SAM" id="Coils"/>
    </source>
</evidence>
<accession>A0AAV4UB76</accession>
<feature type="region of interest" description="Disordered" evidence="2">
    <location>
        <begin position="17"/>
        <end position="55"/>
    </location>
</feature>
<evidence type="ECO:0000256" key="2">
    <source>
        <dbReference type="SAM" id="MobiDB-lite"/>
    </source>
</evidence>
<organism evidence="4 5">
    <name type="scientific">Caerostris darwini</name>
    <dbReference type="NCBI Taxonomy" id="1538125"/>
    <lineage>
        <taxon>Eukaryota</taxon>
        <taxon>Metazoa</taxon>
        <taxon>Ecdysozoa</taxon>
        <taxon>Arthropoda</taxon>
        <taxon>Chelicerata</taxon>
        <taxon>Arachnida</taxon>
        <taxon>Araneae</taxon>
        <taxon>Araneomorphae</taxon>
        <taxon>Entelegynae</taxon>
        <taxon>Araneoidea</taxon>
        <taxon>Araneidae</taxon>
        <taxon>Caerostris</taxon>
    </lineage>
</organism>
<feature type="coiled-coil region" evidence="1">
    <location>
        <begin position="77"/>
        <end position="105"/>
    </location>
</feature>
<dbReference type="Gene3D" id="1.20.58.2190">
    <property type="match status" value="1"/>
</dbReference>
<dbReference type="InterPro" id="IPR042774">
    <property type="entry name" value="UBXN6_PUB"/>
</dbReference>
<dbReference type="AlphaFoldDB" id="A0AAV4UB76"/>
<protein>
    <submittedName>
        <fullName evidence="4">UBX domain-containing protein 6</fullName>
    </submittedName>
</protein>
<evidence type="ECO:0000313" key="4">
    <source>
        <dbReference type="EMBL" id="GIY55007.1"/>
    </source>
</evidence>
<evidence type="ECO:0000313" key="5">
    <source>
        <dbReference type="Proteomes" id="UP001054837"/>
    </source>
</evidence>
<dbReference type="CDD" id="cd16119">
    <property type="entry name" value="UBX_UBXN6"/>
    <property type="match status" value="1"/>
</dbReference>
<proteinExistence type="predicted"/>
<dbReference type="Gene3D" id="3.10.20.90">
    <property type="entry name" value="Phosphatidylinositol 3-kinase Catalytic Subunit, Chain A, domain 1"/>
    <property type="match status" value="1"/>
</dbReference>
<dbReference type="Proteomes" id="UP001054837">
    <property type="component" value="Unassembled WGS sequence"/>
</dbReference>
<dbReference type="InterPro" id="IPR036339">
    <property type="entry name" value="PUB-like_dom_sf"/>
</dbReference>
<sequence length="427" mass="48507">MSAIRDFFKKKKADLTFKGAGPGRKLNESANTSRNHSHSLPITTQPSRHQPSEGVQRAGAAALARIEQRQTNVNWSAQALRAQAKKEMELENALKNQQIATASKKDIVVQEACPALTVSGVYFKCPLIGPEVLPKKEIKKRIREFLYEQLEQEQGLTACLIIHTVNQNKEKIQIGVETLARYLTNILDNPEEEKYRKIRLNNKVFQERIIGLEGASEFLAAAGFSKQNIDGEEYLVFKGSHLDDFENLQMLKEAVLSAEPILPCLDRNLRVLRPSEAAVQINLPDDFFNLSVEEIKREHNEKTESVELMTQLRTKAMRERDEIKELHVYKYALIRIRFPDNNILQGTFYVHERLFSVKNFVAENLCNPEREFHLLLPGGIKLTDEASLLELKLVPAVLLNFLWSDGLSDSSSNFLKPDVMALLTNLS</sequence>
<dbReference type="InterPro" id="IPR029071">
    <property type="entry name" value="Ubiquitin-like_domsf"/>
</dbReference>
<reference evidence="4 5" key="1">
    <citation type="submission" date="2021-06" db="EMBL/GenBank/DDBJ databases">
        <title>Caerostris darwini draft genome.</title>
        <authorList>
            <person name="Kono N."/>
            <person name="Arakawa K."/>
        </authorList>
    </citation>
    <scope>NUCLEOTIDE SEQUENCE [LARGE SCALE GENOMIC DNA]</scope>
</reference>
<dbReference type="PANTHER" id="PTHR23153:SF38">
    <property type="entry name" value="UBX DOMAIN-CONTAINING PROTEIN 6"/>
    <property type="match status" value="1"/>
</dbReference>
<dbReference type="GO" id="GO:0005737">
    <property type="term" value="C:cytoplasm"/>
    <property type="evidence" value="ECO:0007669"/>
    <property type="project" value="TreeGrafter"/>
</dbReference>
<feature type="domain" description="PUB" evidence="3">
    <location>
        <begin position="169"/>
        <end position="248"/>
    </location>
</feature>
<dbReference type="SUPFAM" id="SSF143503">
    <property type="entry name" value="PUG domain-like"/>
    <property type="match status" value="1"/>
</dbReference>
<dbReference type="SUPFAM" id="SSF54236">
    <property type="entry name" value="Ubiquitin-like"/>
    <property type="match status" value="1"/>
</dbReference>